<accession>A0A0J8RRB5</accession>
<evidence type="ECO:0000313" key="3">
    <source>
        <dbReference type="Proteomes" id="UP000054563"/>
    </source>
</evidence>
<organism evidence="2 3">
    <name type="scientific">Coccidioides immitis H538.4</name>
    <dbReference type="NCBI Taxonomy" id="396776"/>
    <lineage>
        <taxon>Eukaryota</taxon>
        <taxon>Fungi</taxon>
        <taxon>Dikarya</taxon>
        <taxon>Ascomycota</taxon>
        <taxon>Pezizomycotina</taxon>
        <taxon>Eurotiomycetes</taxon>
        <taxon>Eurotiomycetidae</taxon>
        <taxon>Onygenales</taxon>
        <taxon>Onygenaceae</taxon>
        <taxon>Coccidioides</taxon>
    </lineage>
</organism>
<dbReference type="Proteomes" id="UP000054563">
    <property type="component" value="Unassembled WGS sequence"/>
</dbReference>
<name>A0A0J8RRB5_COCIT</name>
<feature type="region of interest" description="Disordered" evidence="1">
    <location>
        <begin position="67"/>
        <end position="88"/>
    </location>
</feature>
<sequence>MVVMEGKRVPTATDSSLYGVRNLSSRVFRAQDLQSSTDQEMPGLAMDGPSAMASRATVADMHYDPASASQQANGGIYRNGIGKKSHSPVDGLHDSHIGCLHELPPELSHITLGFFPFNNLISRVVQQSWNDLNELLNEDG</sequence>
<protein>
    <submittedName>
        <fullName evidence="2">Uncharacterized protein</fullName>
    </submittedName>
</protein>
<evidence type="ECO:0000256" key="1">
    <source>
        <dbReference type="SAM" id="MobiDB-lite"/>
    </source>
</evidence>
<dbReference type="EMBL" id="DS016997">
    <property type="protein sequence ID" value="KMU87337.1"/>
    <property type="molecule type" value="Genomic_DNA"/>
</dbReference>
<dbReference type="AlphaFoldDB" id="A0A0J8RRB5"/>
<gene>
    <name evidence="2" type="ORF">CIHG_04783</name>
</gene>
<proteinExistence type="predicted"/>
<reference evidence="3" key="1">
    <citation type="journal article" date="2010" name="Genome Res.">
        <title>Population genomic sequencing of Coccidioides fungi reveals recent hybridization and transposon control.</title>
        <authorList>
            <person name="Neafsey D.E."/>
            <person name="Barker B.M."/>
            <person name="Sharpton T.J."/>
            <person name="Stajich J.E."/>
            <person name="Park D.J."/>
            <person name="Whiston E."/>
            <person name="Hung C.-Y."/>
            <person name="McMahan C."/>
            <person name="White J."/>
            <person name="Sykes S."/>
            <person name="Heiman D."/>
            <person name="Young S."/>
            <person name="Zeng Q."/>
            <person name="Abouelleil A."/>
            <person name="Aftuck L."/>
            <person name="Bessette D."/>
            <person name="Brown A."/>
            <person name="FitzGerald M."/>
            <person name="Lui A."/>
            <person name="Macdonald J.P."/>
            <person name="Priest M."/>
            <person name="Orbach M.J."/>
            <person name="Galgiani J.N."/>
            <person name="Kirkland T.N."/>
            <person name="Cole G.T."/>
            <person name="Birren B.W."/>
            <person name="Henn M.R."/>
            <person name="Taylor J.W."/>
            <person name="Rounsley S.D."/>
        </authorList>
    </citation>
    <scope>NUCLEOTIDE SEQUENCE [LARGE SCALE GENOMIC DNA]</scope>
    <source>
        <strain evidence="3">H538.4</strain>
    </source>
</reference>
<evidence type="ECO:0000313" key="2">
    <source>
        <dbReference type="EMBL" id="KMU87337.1"/>
    </source>
</evidence>
<dbReference type="VEuPathDB" id="FungiDB:CIHG_04783"/>
<dbReference type="STRING" id="396776.A0A0J8RRB5"/>